<dbReference type="EMBL" id="HBHJ01011353">
    <property type="protein sequence ID" value="CAD9679076.1"/>
    <property type="molecule type" value="Transcribed_RNA"/>
</dbReference>
<feature type="region of interest" description="Disordered" evidence="1">
    <location>
        <begin position="286"/>
        <end position="325"/>
    </location>
</feature>
<feature type="region of interest" description="Disordered" evidence="1">
    <location>
        <begin position="367"/>
        <end position="479"/>
    </location>
</feature>
<evidence type="ECO:0000313" key="2">
    <source>
        <dbReference type="EMBL" id="CAD9679076.1"/>
    </source>
</evidence>
<organism evidence="2">
    <name type="scientific">Rhizochromulina marina</name>
    <dbReference type="NCBI Taxonomy" id="1034831"/>
    <lineage>
        <taxon>Eukaryota</taxon>
        <taxon>Sar</taxon>
        <taxon>Stramenopiles</taxon>
        <taxon>Ochrophyta</taxon>
        <taxon>Dictyochophyceae</taxon>
        <taxon>Rhizochromulinales</taxon>
        <taxon>Rhizochromulina</taxon>
    </lineage>
</organism>
<name>A0A7S2RS17_9STRA</name>
<accession>A0A7S2RS17</accession>
<feature type="compositionally biased region" description="Acidic residues" evidence="1">
    <location>
        <begin position="372"/>
        <end position="383"/>
    </location>
</feature>
<gene>
    <name evidence="2" type="ORF">RMAR1173_LOCUS7404</name>
</gene>
<protein>
    <submittedName>
        <fullName evidence="2">Uncharacterized protein</fullName>
    </submittedName>
</protein>
<feature type="compositionally biased region" description="Acidic residues" evidence="1">
    <location>
        <begin position="286"/>
        <end position="310"/>
    </location>
</feature>
<dbReference type="AlphaFoldDB" id="A0A7S2RS17"/>
<proteinExistence type="predicted"/>
<evidence type="ECO:0000256" key="1">
    <source>
        <dbReference type="SAM" id="MobiDB-lite"/>
    </source>
</evidence>
<reference evidence="2" key="1">
    <citation type="submission" date="2021-01" db="EMBL/GenBank/DDBJ databases">
        <authorList>
            <person name="Corre E."/>
            <person name="Pelletier E."/>
            <person name="Niang G."/>
            <person name="Scheremetjew M."/>
            <person name="Finn R."/>
            <person name="Kale V."/>
            <person name="Holt S."/>
            <person name="Cochrane G."/>
            <person name="Meng A."/>
            <person name="Brown T."/>
            <person name="Cohen L."/>
        </authorList>
    </citation>
    <scope>NUCLEOTIDE SEQUENCE</scope>
    <source>
        <strain evidence="2">CCMP1243</strain>
    </source>
</reference>
<sequence>MAALVRPKTANYTVSDSFLVDTADNEDHTFSGVMFTIECRKELPLDLVEIYSISVRGALGPLTVWVTPDSWRGKHEDESAWSKVYERTHNPSYREFVELKFSAPVVVESGKSIGVYVHSRRPDDEAIVYDDQHSRVTHQDRFITIGPGLAHLCDEPFSSWHPWGAWRQRRQFVGQVSYGAKYTLWNPEVHQNFPVAFRHLARLLLFIKQQPDCPISRCSNDILFYILNMCRWDWVPVPESLQSAAQLEEARNGPAAEPDEDDSESWWASRRHRRHFWVHPDMLDSGSEELEVDSEDSDGAWVPDEEEEESAGDKSGSEEGSEAEAMPTLPAASLGAFRSLMGLLSQTQDPEEAASILGAVEELFATSVVEDGSGEEASDEEDSTSVHGYQRLRSDQDEDQQAASQSGGSGRPHVEAWGPDQEDDGFSAMAAEAPAANGPAEEEEDHPSGSQPRPSKRVRAHVPPAERYRSMQDEGGGDE</sequence>
<feature type="compositionally biased region" description="Low complexity" evidence="1">
    <location>
        <begin position="428"/>
        <end position="439"/>
    </location>
</feature>